<sequence>MPLPLTPAAALDAPLEQRLQLLIEAVVDYAILILTPEGLISSWNSGAEKLKGYTRKDVLGRHISMFYEPDAVARAWPEFELQQAVLAGRFEDEGWRVRKDGSRFWANVVITAVKDDTGALTGFIKITRDLTERRRHEEALRTSEERFRLLVESVRDYGIFMLDTEGFVQGWNAGAQAIKGYTAEEIVGRHFSNFYTPEDRLARRPERGLAIAREQGRVEDEGWRVRKDGTAFWANVVITAIRNERGELLGFGKVTRDMTERRKLSDLEASSRRMNEFLAMLAHELRNPLAPIRNAVSIMRLESNVNPVVAKSRDIIDRQLTHITRLVDDLLDVGRLTTGKIKLRQAPTAMADVVARSVETMRPVIDAHHHSLKISMPAEPVFVSGDLTRLAQVMQNLLANAARYTPDGGIIEIRVELMDQFVATSVIDNGRGIDAGELEAIFELFHQGDNGKSPTDSGLGIGLTLARSLVELHGGTLEASSAGRGQGSSFRFRLPLVVADLGAAPAPPEEEAAAPLRVLVVDDNRDGADSTTDMLRLLGHEAQCAYGGAHAIGMAAHFAPDVVLLDLSMPGIDGFETLRQLRELPGAQGAFIVAMTGYGAQQDTRRTSEAGFDAHLTKPAPLEALIALLDRVRV</sequence>
<feature type="domain" description="PAC" evidence="11">
    <location>
        <begin position="90"/>
        <end position="142"/>
    </location>
</feature>
<dbReference type="PANTHER" id="PTHR43047:SF72">
    <property type="entry name" value="OSMOSENSING HISTIDINE PROTEIN KINASE SLN1"/>
    <property type="match status" value="1"/>
</dbReference>
<accession>A0A844BG48</accession>
<dbReference type="Pfam" id="PF13426">
    <property type="entry name" value="PAS_9"/>
    <property type="match status" value="1"/>
</dbReference>
<keyword evidence="5" id="KW-0808">Transferase</keyword>
<dbReference type="InterPro" id="IPR013767">
    <property type="entry name" value="PAS_fold"/>
</dbReference>
<dbReference type="SUPFAM" id="SSF52172">
    <property type="entry name" value="CheY-like"/>
    <property type="match status" value="1"/>
</dbReference>
<dbReference type="FunFam" id="3.30.565.10:FF:000006">
    <property type="entry name" value="Sensor histidine kinase WalK"/>
    <property type="match status" value="1"/>
</dbReference>
<dbReference type="CDD" id="cd00130">
    <property type="entry name" value="PAS"/>
    <property type="match status" value="2"/>
</dbReference>
<dbReference type="InterPro" id="IPR004358">
    <property type="entry name" value="Sig_transdc_His_kin-like_C"/>
</dbReference>
<dbReference type="CDD" id="cd00082">
    <property type="entry name" value="HisKA"/>
    <property type="match status" value="1"/>
</dbReference>
<dbReference type="PROSITE" id="PS50109">
    <property type="entry name" value="HIS_KIN"/>
    <property type="match status" value="1"/>
</dbReference>
<dbReference type="InterPro" id="IPR036097">
    <property type="entry name" value="HisK_dim/P_sf"/>
</dbReference>
<evidence type="ECO:0000256" key="6">
    <source>
        <dbReference type="ARBA" id="ARBA00022777"/>
    </source>
</evidence>
<feature type="domain" description="PAS" evidence="10">
    <location>
        <begin position="15"/>
        <end position="88"/>
    </location>
</feature>
<dbReference type="InterPro" id="IPR001610">
    <property type="entry name" value="PAC"/>
</dbReference>
<dbReference type="SMART" id="SM00388">
    <property type="entry name" value="HisKA"/>
    <property type="match status" value="1"/>
</dbReference>
<gene>
    <name evidence="12" type="ORF">GHT07_19385</name>
</gene>
<reference evidence="12 13" key="1">
    <citation type="submission" date="2019-11" db="EMBL/GenBank/DDBJ databases">
        <title>Caenimonas koreensis gen. nov., sp. nov., isolated from activated sludge.</title>
        <authorList>
            <person name="Seung H.R."/>
        </authorList>
    </citation>
    <scope>NUCLEOTIDE SEQUENCE [LARGE SCALE GENOMIC DNA]</scope>
    <source>
        <strain evidence="12 13">EMB320</strain>
    </source>
</reference>
<proteinExistence type="predicted"/>
<dbReference type="PRINTS" id="PR00344">
    <property type="entry name" value="BCTRLSENSOR"/>
</dbReference>
<dbReference type="InterPro" id="IPR003661">
    <property type="entry name" value="HisK_dim/P_dom"/>
</dbReference>
<dbReference type="SMART" id="SM00448">
    <property type="entry name" value="REC"/>
    <property type="match status" value="1"/>
</dbReference>
<dbReference type="Proteomes" id="UP000487350">
    <property type="component" value="Unassembled WGS sequence"/>
</dbReference>
<dbReference type="RefSeq" id="WP_153586752.1">
    <property type="nucleotide sequence ID" value="NZ_WJBU01000024.1"/>
</dbReference>
<evidence type="ECO:0000256" key="3">
    <source>
        <dbReference type="ARBA" id="ARBA00012438"/>
    </source>
</evidence>
<dbReference type="GO" id="GO:0009927">
    <property type="term" value="F:histidine phosphotransfer kinase activity"/>
    <property type="evidence" value="ECO:0007669"/>
    <property type="project" value="TreeGrafter"/>
</dbReference>
<evidence type="ECO:0000259" key="10">
    <source>
        <dbReference type="PROSITE" id="PS50112"/>
    </source>
</evidence>
<dbReference type="PANTHER" id="PTHR43047">
    <property type="entry name" value="TWO-COMPONENT HISTIDINE PROTEIN KINASE"/>
    <property type="match status" value="1"/>
</dbReference>
<organism evidence="12 13">
    <name type="scientific">Caenimonas koreensis DSM 17982</name>
    <dbReference type="NCBI Taxonomy" id="1121255"/>
    <lineage>
        <taxon>Bacteria</taxon>
        <taxon>Pseudomonadati</taxon>
        <taxon>Pseudomonadota</taxon>
        <taxon>Betaproteobacteria</taxon>
        <taxon>Burkholderiales</taxon>
        <taxon>Comamonadaceae</taxon>
        <taxon>Caenimonas</taxon>
    </lineage>
</organism>
<feature type="domain" description="PAS" evidence="10">
    <location>
        <begin position="143"/>
        <end position="200"/>
    </location>
</feature>
<dbReference type="InterPro" id="IPR001789">
    <property type="entry name" value="Sig_transdc_resp-reg_receiver"/>
</dbReference>
<dbReference type="InterPro" id="IPR003594">
    <property type="entry name" value="HATPase_dom"/>
</dbReference>
<evidence type="ECO:0000256" key="2">
    <source>
        <dbReference type="ARBA" id="ARBA00004429"/>
    </source>
</evidence>
<dbReference type="CDD" id="cd00075">
    <property type="entry name" value="HATPase"/>
    <property type="match status" value="1"/>
</dbReference>
<feature type="domain" description="PAC" evidence="11">
    <location>
        <begin position="218"/>
        <end position="270"/>
    </location>
</feature>
<keyword evidence="13" id="KW-1185">Reference proteome</keyword>
<dbReference type="AlphaFoldDB" id="A0A844BG48"/>
<evidence type="ECO:0000259" key="9">
    <source>
        <dbReference type="PROSITE" id="PS50110"/>
    </source>
</evidence>
<dbReference type="SUPFAM" id="SSF47384">
    <property type="entry name" value="Homodimeric domain of signal transducing histidine kinase"/>
    <property type="match status" value="1"/>
</dbReference>
<comment type="catalytic activity">
    <reaction evidence="1">
        <text>ATP + protein L-histidine = ADP + protein N-phospho-L-histidine.</text>
        <dbReference type="EC" id="2.7.13.3"/>
    </reaction>
</comment>
<comment type="subcellular location">
    <subcellularLocation>
        <location evidence="2">Cell inner membrane</location>
        <topology evidence="2">Multi-pass membrane protein</topology>
    </subcellularLocation>
</comment>
<evidence type="ECO:0000256" key="7">
    <source>
        <dbReference type="PROSITE-ProRule" id="PRU00169"/>
    </source>
</evidence>
<dbReference type="Pfam" id="PF00512">
    <property type="entry name" value="HisKA"/>
    <property type="match status" value="1"/>
</dbReference>
<dbReference type="InterPro" id="IPR000014">
    <property type="entry name" value="PAS"/>
</dbReference>
<dbReference type="InterPro" id="IPR011006">
    <property type="entry name" value="CheY-like_superfamily"/>
</dbReference>
<dbReference type="SMART" id="SM00387">
    <property type="entry name" value="HATPase_c"/>
    <property type="match status" value="1"/>
</dbReference>
<dbReference type="PROSITE" id="PS50110">
    <property type="entry name" value="RESPONSE_REGULATORY"/>
    <property type="match status" value="1"/>
</dbReference>
<feature type="domain" description="Histidine kinase" evidence="8">
    <location>
        <begin position="280"/>
        <end position="498"/>
    </location>
</feature>
<dbReference type="Gene3D" id="3.40.50.2300">
    <property type="match status" value="1"/>
</dbReference>
<evidence type="ECO:0000313" key="13">
    <source>
        <dbReference type="Proteomes" id="UP000487350"/>
    </source>
</evidence>
<evidence type="ECO:0000259" key="8">
    <source>
        <dbReference type="PROSITE" id="PS50109"/>
    </source>
</evidence>
<comment type="caution">
    <text evidence="12">The sequence shown here is derived from an EMBL/GenBank/DDBJ whole genome shotgun (WGS) entry which is preliminary data.</text>
</comment>
<dbReference type="SMART" id="SM00086">
    <property type="entry name" value="PAC"/>
    <property type="match status" value="2"/>
</dbReference>
<dbReference type="Gene3D" id="3.30.565.10">
    <property type="entry name" value="Histidine kinase-like ATPase, C-terminal domain"/>
    <property type="match status" value="1"/>
</dbReference>
<dbReference type="InterPro" id="IPR005467">
    <property type="entry name" value="His_kinase_dom"/>
</dbReference>
<dbReference type="Pfam" id="PF02518">
    <property type="entry name" value="HATPase_c"/>
    <property type="match status" value="1"/>
</dbReference>
<dbReference type="OrthoDB" id="9810730at2"/>
<dbReference type="InterPro" id="IPR000700">
    <property type="entry name" value="PAS-assoc_C"/>
</dbReference>
<dbReference type="InterPro" id="IPR035965">
    <property type="entry name" value="PAS-like_dom_sf"/>
</dbReference>
<keyword evidence="6" id="KW-0418">Kinase</keyword>
<dbReference type="Gene3D" id="3.30.450.20">
    <property type="entry name" value="PAS domain"/>
    <property type="match status" value="2"/>
</dbReference>
<dbReference type="CDD" id="cd17580">
    <property type="entry name" value="REC_2_DhkD-like"/>
    <property type="match status" value="1"/>
</dbReference>
<dbReference type="EC" id="2.7.13.3" evidence="3"/>
<dbReference type="NCBIfam" id="TIGR00229">
    <property type="entry name" value="sensory_box"/>
    <property type="match status" value="2"/>
</dbReference>
<dbReference type="PROSITE" id="PS50112">
    <property type="entry name" value="PAS"/>
    <property type="match status" value="2"/>
</dbReference>
<evidence type="ECO:0000259" key="11">
    <source>
        <dbReference type="PROSITE" id="PS50113"/>
    </source>
</evidence>
<dbReference type="EMBL" id="WJBU01000024">
    <property type="protein sequence ID" value="MRD49441.1"/>
    <property type="molecule type" value="Genomic_DNA"/>
</dbReference>
<evidence type="ECO:0000256" key="4">
    <source>
        <dbReference type="ARBA" id="ARBA00022553"/>
    </source>
</evidence>
<name>A0A844BG48_9BURK</name>
<dbReference type="Gene3D" id="1.10.287.130">
    <property type="match status" value="1"/>
</dbReference>
<evidence type="ECO:0000256" key="5">
    <source>
        <dbReference type="ARBA" id="ARBA00022679"/>
    </source>
</evidence>
<feature type="domain" description="Response regulatory" evidence="9">
    <location>
        <begin position="517"/>
        <end position="633"/>
    </location>
</feature>
<evidence type="ECO:0000256" key="1">
    <source>
        <dbReference type="ARBA" id="ARBA00000085"/>
    </source>
</evidence>
<dbReference type="SMART" id="SM00091">
    <property type="entry name" value="PAS"/>
    <property type="match status" value="2"/>
</dbReference>
<dbReference type="Pfam" id="PF00989">
    <property type="entry name" value="PAS"/>
    <property type="match status" value="1"/>
</dbReference>
<feature type="modified residue" description="4-aspartylphosphate" evidence="7">
    <location>
        <position position="566"/>
    </location>
</feature>
<dbReference type="SUPFAM" id="SSF55785">
    <property type="entry name" value="PYP-like sensor domain (PAS domain)"/>
    <property type="match status" value="2"/>
</dbReference>
<dbReference type="GO" id="GO:0006355">
    <property type="term" value="P:regulation of DNA-templated transcription"/>
    <property type="evidence" value="ECO:0007669"/>
    <property type="project" value="InterPro"/>
</dbReference>
<dbReference type="PROSITE" id="PS50113">
    <property type="entry name" value="PAC"/>
    <property type="match status" value="2"/>
</dbReference>
<keyword evidence="4 7" id="KW-0597">Phosphoprotein</keyword>
<dbReference type="GO" id="GO:0005886">
    <property type="term" value="C:plasma membrane"/>
    <property type="evidence" value="ECO:0007669"/>
    <property type="project" value="UniProtKB-SubCell"/>
</dbReference>
<dbReference type="GO" id="GO:0000155">
    <property type="term" value="F:phosphorelay sensor kinase activity"/>
    <property type="evidence" value="ECO:0007669"/>
    <property type="project" value="InterPro"/>
</dbReference>
<dbReference type="Pfam" id="PF00072">
    <property type="entry name" value="Response_reg"/>
    <property type="match status" value="1"/>
</dbReference>
<protein>
    <recommendedName>
        <fullName evidence="3">histidine kinase</fullName>
        <ecNumber evidence="3">2.7.13.3</ecNumber>
    </recommendedName>
</protein>
<dbReference type="InterPro" id="IPR036890">
    <property type="entry name" value="HATPase_C_sf"/>
</dbReference>
<dbReference type="SUPFAM" id="SSF55874">
    <property type="entry name" value="ATPase domain of HSP90 chaperone/DNA topoisomerase II/histidine kinase"/>
    <property type="match status" value="1"/>
</dbReference>
<evidence type="ECO:0000313" key="12">
    <source>
        <dbReference type="EMBL" id="MRD49441.1"/>
    </source>
</evidence>